<dbReference type="PANTHER" id="PTHR14969">
    <property type="entry name" value="SPHINGOSINE-1-PHOSPHATE PHOSPHOHYDROLASE"/>
    <property type="match status" value="1"/>
</dbReference>
<dbReference type="FunFam" id="1.20.144.10:FF:000034">
    <property type="entry name" value="Dihydrosphingosine-1-phosphate phosphatase"/>
    <property type="match status" value="1"/>
</dbReference>
<dbReference type="GO" id="GO:0005789">
    <property type="term" value="C:endoplasmic reticulum membrane"/>
    <property type="evidence" value="ECO:0007669"/>
    <property type="project" value="UniProtKB-SubCell"/>
</dbReference>
<dbReference type="GO" id="GO:0042392">
    <property type="term" value="F:sphingosine-1-phosphate phosphatase activity"/>
    <property type="evidence" value="ECO:0007669"/>
    <property type="project" value="UniProtKB-ARBA"/>
</dbReference>
<dbReference type="OrthoDB" id="301434at2759"/>
<evidence type="ECO:0000256" key="11">
    <source>
        <dbReference type="ARBA" id="ARBA00050249"/>
    </source>
</evidence>
<evidence type="ECO:0000256" key="9">
    <source>
        <dbReference type="ARBA" id="ARBA00023180"/>
    </source>
</evidence>
<dbReference type="SUPFAM" id="SSF48317">
    <property type="entry name" value="Acid phosphatase/Vanadium-dependent haloperoxidase"/>
    <property type="match status" value="1"/>
</dbReference>
<keyword evidence="5" id="KW-0746">Sphingolipid metabolism</keyword>
<dbReference type="GO" id="GO:0030148">
    <property type="term" value="P:sphingolipid biosynthetic process"/>
    <property type="evidence" value="ECO:0007669"/>
    <property type="project" value="UniProtKB-ARBA"/>
</dbReference>
<evidence type="ECO:0000256" key="12">
    <source>
        <dbReference type="ARBA" id="ARBA00057143"/>
    </source>
</evidence>
<keyword evidence="2 13" id="KW-0812">Transmembrane</keyword>
<feature type="transmembrane region" description="Helical" evidence="13">
    <location>
        <begin position="188"/>
        <end position="207"/>
    </location>
</feature>
<evidence type="ECO:0000256" key="7">
    <source>
        <dbReference type="ARBA" id="ARBA00023098"/>
    </source>
</evidence>
<evidence type="ECO:0000256" key="1">
    <source>
        <dbReference type="ARBA" id="ARBA00004477"/>
    </source>
</evidence>
<evidence type="ECO:0000256" key="10">
    <source>
        <dbReference type="ARBA" id="ARBA00038324"/>
    </source>
</evidence>
<protein>
    <submittedName>
        <fullName evidence="15">Dihydrosphingosine 1-phosphate phosphatase ysr3</fullName>
    </submittedName>
</protein>
<keyword evidence="16" id="KW-1185">Reference proteome</keyword>
<comment type="catalytic activity">
    <reaction evidence="11">
        <text>sphinganine 1-phosphate + H2O = sphinganine + phosphate</text>
        <dbReference type="Rhea" id="RHEA:27514"/>
        <dbReference type="ChEBI" id="CHEBI:15377"/>
        <dbReference type="ChEBI" id="CHEBI:43474"/>
        <dbReference type="ChEBI" id="CHEBI:57817"/>
        <dbReference type="ChEBI" id="CHEBI:57939"/>
    </reaction>
    <physiologicalReaction direction="left-to-right" evidence="11">
        <dbReference type="Rhea" id="RHEA:27515"/>
    </physiologicalReaction>
</comment>
<keyword evidence="6 13" id="KW-1133">Transmembrane helix</keyword>
<evidence type="ECO:0000256" key="2">
    <source>
        <dbReference type="ARBA" id="ARBA00022692"/>
    </source>
</evidence>
<keyword evidence="3" id="KW-0378">Hydrolase</keyword>
<keyword evidence="4" id="KW-0256">Endoplasmic reticulum</keyword>
<organism evidence="15 16">
    <name type="scientific">Saccharomyces pastorianus</name>
    <name type="common">Lager yeast</name>
    <name type="synonym">Saccharomyces cerevisiae x Saccharomyces eubayanus</name>
    <dbReference type="NCBI Taxonomy" id="27292"/>
    <lineage>
        <taxon>Eukaryota</taxon>
        <taxon>Fungi</taxon>
        <taxon>Dikarya</taxon>
        <taxon>Ascomycota</taxon>
        <taxon>Saccharomycotina</taxon>
        <taxon>Saccharomycetes</taxon>
        <taxon>Saccharomycetales</taxon>
        <taxon>Saccharomycetaceae</taxon>
        <taxon>Saccharomyces</taxon>
    </lineage>
</organism>
<dbReference type="EMBL" id="CP048992">
    <property type="protein sequence ID" value="QID80872.1"/>
    <property type="molecule type" value="Genomic_DNA"/>
</dbReference>
<evidence type="ECO:0000313" key="16">
    <source>
        <dbReference type="Proteomes" id="UP000501346"/>
    </source>
</evidence>
<feature type="transmembrane region" description="Helical" evidence="13">
    <location>
        <begin position="246"/>
        <end position="264"/>
    </location>
</feature>
<evidence type="ECO:0000256" key="13">
    <source>
        <dbReference type="SAM" id="Phobius"/>
    </source>
</evidence>
<evidence type="ECO:0000256" key="3">
    <source>
        <dbReference type="ARBA" id="ARBA00022801"/>
    </source>
</evidence>
<evidence type="ECO:0000256" key="5">
    <source>
        <dbReference type="ARBA" id="ARBA00022919"/>
    </source>
</evidence>
<comment type="subcellular location">
    <subcellularLocation>
        <location evidence="1">Endoplasmic reticulum membrane</location>
        <topology evidence="1">Multi-pass membrane protein</topology>
    </subcellularLocation>
</comment>
<evidence type="ECO:0000256" key="8">
    <source>
        <dbReference type="ARBA" id="ARBA00023136"/>
    </source>
</evidence>
<feature type="transmembrane region" description="Helical" evidence="13">
    <location>
        <begin position="82"/>
        <end position="103"/>
    </location>
</feature>
<name>A0A6C1DV13_SACPS</name>
<keyword evidence="8 13" id="KW-0472">Membrane</keyword>
<dbReference type="InterPro" id="IPR036938">
    <property type="entry name" value="PAP2/HPO_sf"/>
</dbReference>
<dbReference type="PANTHER" id="PTHR14969:SF28">
    <property type="entry name" value="DIHYDROSPHINGOSINE 1-PHOSPHATE PHOSPHATASE LCB3-RELATED"/>
    <property type="match status" value="1"/>
</dbReference>
<feature type="transmembrane region" description="Helical" evidence="13">
    <location>
        <begin position="214"/>
        <end position="234"/>
    </location>
</feature>
<feature type="transmembrane region" description="Helical" evidence="13">
    <location>
        <begin position="380"/>
        <end position="400"/>
    </location>
</feature>
<dbReference type="CDD" id="cd03388">
    <property type="entry name" value="PAP2_SPPase1"/>
    <property type="match status" value="1"/>
</dbReference>
<dbReference type="Pfam" id="PF01569">
    <property type="entry name" value="PAP2"/>
    <property type="match status" value="1"/>
</dbReference>
<comment type="function">
    <text evidence="12">Dihydrosphingosine 1-phosphate phosphatase required for efficient ceramide synthesis from exogenous sphingoid bases. Involved in endocytosis and calcium-mediated signaling.</text>
</comment>
<evidence type="ECO:0000256" key="6">
    <source>
        <dbReference type="ARBA" id="ARBA00022989"/>
    </source>
</evidence>
<comment type="similarity">
    <text evidence="10">Belongs to the type 2 lipid phosphate phosphatase family.</text>
</comment>
<dbReference type="InterPro" id="IPR000326">
    <property type="entry name" value="PAP2/HPO"/>
</dbReference>
<dbReference type="SMART" id="SM00014">
    <property type="entry name" value="acidPPc"/>
    <property type="match status" value="1"/>
</dbReference>
<feature type="domain" description="Phosphatidic acid phosphatase type 2/haloperoxidase" evidence="14">
    <location>
        <begin position="111"/>
        <end position="231"/>
    </location>
</feature>
<dbReference type="Proteomes" id="UP000501346">
    <property type="component" value="Chromosome ScXI"/>
</dbReference>
<gene>
    <name evidence="15" type="primary">YSR3_1</name>
    <name evidence="15" type="ORF">GRS66_003226</name>
</gene>
<proteinExistence type="inferred from homology"/>
<sequence>MTIIQTVTELGVTEDTIKVQMAPSGGKHLLADPGNHPAEHFESQMSWLRFQTRQYLTRFTDNQSDFVHSLQKKHRTPFRDVYFKYTSLMGSHMFYVIVLPMPVWLGYRDLTRDMIYVLGYSIYLSGYLKDYWCLPRPKSPPVDRITLSEYTTKEYGAPSSHSANATAVSLLFFWRICLSDTLVWPTKLLLLSLVIFYYLTLVFGRVYCGMHGMLDLFSGAAVGAICFFIRIWVVHALRNFQIGEHLWFPLLSVAWGLFILFNHVRPIDECPCFEDSVAFIGVVSGLDCSDWLTERYGWNLVCSRYASCGSKVFLRPLVGVASVIVWKDVISKTAVYTLLIKLLRFHDDRSEKVHFHNETSEEEECLLYSGVSKVEIVGRFLIYAGIPTTVFLLCPVFFTWTNLR</sequence>
<dbReference type="AlphaFoldDB" id="A0A6C1DV13"/>
<evidence type="ECO:0000259" key="14">
    <source>
        <dbReference type="SMART" id="SM00014"/>
    </source>
</evidence>
<keyword evidence="7" id="KW-0443">Lipid metabolism</keyword>
<dbReference type="Gene3D" id="1.20.144.10">
    <property type="entry name" value="Phosphatidic acid phosphatase type 2/haloperoxidase"/>
    <property type="match status" value="1"/>
</dbReference>
<reference evidence="15 16" key="1">
    <citation type="journal article" date="2019" name="BMC Genomics">
        <title>Chromosome level assembly and comparative genome analysis confirm lager-brewing yeasts originated from a single hybridization.</title>
        <authorList>
            <person name="Salazar A.N."/>
            <person name="Gorter de Vries A.R."/>
            <person name="van den Broek M."/>
            <person name="Brouwers N."/>
            <person name="de la Torre Cortes P."/>
            <person name="Kuijpers N.G.A."/>
            <person name="Daran J.G."/>
            <person name="Abeel T."/>
        </authorList>
    </citation>
    <scope>NUCLEOTIDE SEQUENCE [LARGE SCALE GENOMIC DNA]</scope>
    <source>
        <strain evidence="15 16">CBS 1483</strain>
    </source>
</reference>
<keyword evidence="9" id="KW-0325">Glycoprotein</keyword>
<accession>A0A6C1DV13</accession>
<evidence type="ECO:0000256" key="4">
    <source>
        <dbReference type="ARBA" id="ARBA00022824"/>
    </source>
</evidence>
<evidence type="ECO:0000313" key="15">
    <source>
        <dbReference type="EMBL" id="QID80872.1"/>
    </source>
</evidence>